<evidence type="ECO:0000259" key="2">
    <source>
        <dbReference type="Pfam" id="PF13568"/>
    </source>
</evidence>
<keyword evidence="4" id="KW-1185">Reference proteome</keyword>
<protein>
    <submittedName>
        <fullName evidence="3">Outer membrane beta-barrel protein</fullName>
    </submittedName>
</protein>
<sequence length="310" mass="34959">MTLQVTIKQAEKALGVYGRSIYTRLGITQTTYSSWKTGRNKSARIDLHGKFQSEYGIDLKASQRKGELVISDKEQFAKRCKKRHAACVMIMAIAIAFFTPVQAQSINAGLRVAGNAPLKGGELILQNPPDDYRPYELRERIGFSVGGFAEINLTRHFAIQPEIGYNRVQWELMDAQSRQPRPFIYTNNYWEIPVLLKYKLSGFGICVGAKMDILASSSAVEPAGEGLGTRIGYPDTDKDFKTRNPVFGVIGLEYTMRRPGIGFSLRYLHGFDDVFTADNSLILAAPFKQVKSRQLQFGMHWRFGRDKSRQ</sequence>
<proteinExistence type="predicted"/>
<gene>
    <name evidence="3" type="ORF">F0L74_16640</name>
</gene>
<organism evidence="3 4">
    <name type="scientific">Chitinophaga agrisoli</name>
    <dbReference type="NCBI Taxonomy" id="2607653"/>
    <lineage>
        <taxon>Bacteria</taxon>
        <taxon>Pseudomonadati</taxon>
        <taxon>Bacteroidota</taxon>
        <taxon>Chitinophagia</taxon>
        <taxon>Chitinophagales</taxon>
        <taxon>Chitinophagaceae</taxon>
        <taxon>Chitinophaga</taxon>
    </lineage>
</organism>
<dbReference type="EMBL" id="VUOC01000003">
    <property type="protein sequence ID" value="KAA2241522.1"/>
    <property type="molecule type" value="Genomic_DNA"/>
</dbReference>
<keyword evidence="1" id="KW-1133">Transmembrane helix</keyword>
<name>A0A5B2VT75_9BACT</name>
<evidence type="ECO:0000313" key="4">
    <source>
        <dbReference type="Proteomes" id="UP000324611"/>
    </source>
</evidence>
<comment type="caution">
    <text evidence="3">The sequence shown here is derived from an EMBL/GenBank/DDBJ whole genome shotgun (WGS) entry which is preliminary data.</text>
</comment>
<dbReference type="Proteomes" id="UP000324611">
    <property type="component" value="Unassembled WGS sequence"/>
</dbReference>
<dbReference type="RefSeq" id="WP_149839036.1">
    <property type="nucleotide sequence ID" value="NZ_VUOC01000003.1"/>
</dbReference>
<dbReference type="Pfam" id="PF13568">
    <property type="entry name" value="OMP_b-brl_2"/>
    <property type="match status" value="1"/>
</dbReference>
<evidence type="ECO:0000313" key="3">
    <source>
        <dbReference type="EMBL" id="KAA2241522.1"/>
    </source>
</evidence>
<reference evidence="3 4" key="1">
    <citation type="submission" date="2019-09" db="EMBL/GenBank/DDBJ databases">
        <title>Chitinophaga ginsengihumi sp. nov., isolated from soil of ginseng rhizosphere.</title>
        <authorList>
            <person name="Lee J."/>
        </authorList>
    </citation>
    <scope>NUCLEOTIDE SEQUENCE [LARGE SCALE GENOMIC DNA]</scope>
    <source>
        <strain evidence="3 4">BN140078</strain>
    </source>
</reference>
<evidence type="ECO:0000256" key="1">
    <source>
        <dbReference type="SAM" id="Phobius"/>
    </source>
</evidence>
<keyword evidence="1" id="KW-0812">Transmembrane</keyword>
<reference evidence="3 4" key="2">
    <citation type="submission" date="2019-09" db="EMBL/GenBank/DDBJ databases">
        <authorList>
            <person name="Jin C."/>
        </authorList>
    </citation>
    <scope>NUCLEOTIDE SEQUENCE [LARGE SCALE GENOMIC DNA]</scope>
    <source>
        <strain evidence="3 4">BN140078</strain>
    </source>
</reference>
<keyword evidence="1" id="KW-0472">Membrane</keyword>
<dbReference type="AlphaFoldDB" id="A0A5B2VT75"/>
<feature type="domain" description="Outer membrane protein beta-barrel" evidence="2">
    <location>
        <begin position="102"/>
        <end position="275"/>
    </location>
</feature>
<accession>A0A5B2VT75</accession>
<feature type="transmembrane region" description="Helical" evidence="1">
    <location>
        <begin position="85"/>
        <end position="103"/>
    </location>
</feature>
<dbReference type="InterPro" id="IPR025665">
    <property type="entry name" value="Beta-barrel_OMP_2"/>
</dbReference>